<dbReference type="GO" id="GO:0022857">
    <property type="term" value="F:transmembrane transporter activity"/>
    <property type="evidence" value="ECO:0007669"/>
    <property type="project" value="InterPro"/>
</dbReference>
<dbReference type="Gene3D" id="3.10.105.10">
    <property type="entry name" value="Dipeptide-binding Protein, Domain 3"/>
    <property type="match status" value="2"/>
</dbReference>
<comment type="caution">
    <text evidence="3">The sequence shown here is derived from an EMBL/GenBank/DDBJ whole genome shotgun (WGS) entry which is preliminary data.</text>
</comment>
<accession>A0A369TBR2</accession>
<evidence type="ECO:0000313" key="3">
    <source>
        <dbReference type="EMBL" id="RDD62781.1"/>
    </source>
</evidence>
<dbReference type="Proteomes" id="UP000253941">
    <property type="component" value="Unassembled WGS sequence"/>
</dbReference>
<protein>
    <submittedName>
        <fullName evidence="3">Glycine/betaine ABC transporter substrate-binding protein</fullName>
    </submittedName>
</protein>
<dbReference type="Gene3D" id="3.40.190.100">
    <property type="entry name" value="Glycine betaine-binding periplasmic protein, domain 2"/>
    <property type="match status" value="1"/>
</dbReference>
<dbReference type="EMBL" id="QPMH01000004">
    <property type="protein sequence ID" value="RDD62781.1"/>
    <property type="molecule type" value="Genomic_DNA"/>
</dbReference>
<dbReference type="AlphaFoldDB" id="A0A369TBR2"/>
<dbReference type="Pfam" id="PF04069">
    <property type="entry name" value="OpuAC"/>
    <property type="match status" value="1"/>
</dbReference>
<sequence>MRKSVIGLTLGLLAAPAAAQAECGEVSITEMNWASAQVVTTVASFIMEQGYGCDVTVVPSDTVPAVTSLAENGEPDIVTELWLNSTGEAYLQLEEQGKVERVAQVLDPGGVEGWWIPTYLAEEHPELKTIEGVMANPELVGARFNNCPSGWGCRVVSDNLIEALDLEESGIEVFNHGSGETLATSMASAYQDGNPWFGYYWAPTVPLGKFDMTRVDLGEYKEDIHKANGSQDNENPGVSDFPAAPVLTSITTDFKEREPEIAELMSNVTFKTSTMSSLLAWKDENNASAEEAAVYFLTHNKDVWSGWLSDDARERLSKVLN</sequence>
<evidence type="ECO:0000256" key="1">
    <source>
        <dbReference type="SAM" id="SignalP"/>
    </source>
</evidence>
<dbReference type="SUPFAM" id="SSF53850">
    <property type="entry name" value="Periplasmic binding protein-like II"/>
    <property type="match status" value="1"/>
</dbReference>
<dbReference type="CDD" id="cd13641">
    <property type="entry name" value="PBP2_HisX_like"/>
    <property type="match status" value="1"/>
</dbReference>
<keyword evidence="4" id="KW-1185">Reference proteome</keyword>
<evidence type="ECO:0000313" key="4">
    <source>
        <dbReference type="Proteomes" id="UP000253941"/>
    </source>
</evidence>
<feature type="chain" id="PRO_5017074955" evidence="1">
    <location>
        <begin position="22"/>
        <end position="321"/>
    </location>
</feature>
<feature type="domain" description="ABC-type glycine betaine transport system substrate-binding" evidence="2">
    <location>
        <begin position="25"/>
        <end position="298"/>
    </location>
</feature>
<organism evidence="3 4">
    <name type="scientific">Ferruginivarius sediminum</name>
    <dbReference type="NCBI Taxonomy" id="2661937"/>
    <lineage>
        <taxon>Bacteria</taxon>
        <taxon>Pseudomonadati</taxon>
        <taxon>Pseudomonadota</taxon>
        <taxon>Alphaproteobacteria</taxon>
        <taxon>Rhodospirillales</taxon>
        <taxon>Rhodospirillaceae</taxon>
        <taxon>Ferruginivarius</taxon>
    </lineage>
</organism>
<reference evidence="3 4" key="1">
    <citation type="submission" date="2018-07" db="EMBL/GenBank/DDBJ databases">
        <title>Venubactetium sediminum gen. nov., sp. nov., isolated from a marine solar saltern.</title>
        <authorList>
            <person name="Wang S."/>
        </authorList>
    </citation>
    <scope>NUCLEOTIDE SEQUENCE [LARGE SCALE GENOMIC DNA]</scope>
    <source>
        <strain evidence="3 4">WD2A32</strain>
    </source>
</reference>
<dbReference type="GO" id="GO:0043190">
    <property type="term" value="C:ATP-binding cassette (ABC) transporter complex"/>
    <property type="evidence" value="ECO:0007669"/>
    <property type="project" value="InterPro"/>
</dbReference>
<dbReference type="RefSeq" id="WP_114581356.1">
    <property type="nucleotide sequence ID" value="NZ_QPMH01000004.1"/>
</dbReference>
<name>A0A369TBR2_9PROT</name>
<dbReference type="InterPro" id="IPR007210">
    <property type="entry name" value="ABC_Gly_betaine_transp_sub-bd"/>
</dbReference>
<keyword evidence="1" id="KW-0732">Signal</keyword>
<proteinExistence type="predicted"/>
<evidence type="ECO:0000259" key="2">
    <source>
        <dbReference type="Pfam" id="PF04069"/>
    </source>
</evidence>
<feature type="signal peptide" evidence="1">
    <location>
        <begin position="1"/>
        <end position="21"/>
    </location>
</feature>
<gene>
    <name evidence="3" type="ORF">DRB17_06385</name>
</gene>